<dbReference type="EMBL" id="JBHMEP010000004">
    <property type="protein sequence ID" value="MFB9136163.1"/>
    <property type="molecule type" value="Genomic_DNA"/>
</dbReference>
<reference evidence="2 3" key="1">
    <citation type="submission" date="2024-09" db="EMBL/GenBank/DDBJ databases">
        <authorList>
            <person name="Sun Q."/>
            <person name="Mori K."/>
        </authorList>
    </citation>
    <scope>NUCLEOTIDE SEQUENCE [LARGE SCALE GENOMIC DNA]</scope>
    <source>
        <strain evidence="2 3">CECT 8064</strain>
    </source>
</reference>
<sequence>MSLLFEQLAEQRILAAMKEGQLDNLPGHGQPLILDDDSMVPEHLRIGYRILKNAGFIPPELVYRQQALELCDLIAECDPLSDEQQQALAKIRQLEFKMKIKGIDTRFIHHYLRCSISP</sequence>
<organism evidence="2 3">
    <name type="scientific">Vibrio olivae</name>
    <dbReference type="NCBI Taxonomy" id="1243002"/>
    <lineage>
        <taxon>Bacteria</taxon>
        <taxon>Pseudomonadati</taxon>
        <taxon>Pseudomonadota</taxon>
        <taxon>Gammaproteobacteria</taxon>
        <taxon>Vibrionales</taxon>
        <taxon>Vibrionaceae</taxon>
        <taxon>Vibrio</taxon>
    </lineage>
</organism>
<protein>
    <submittedName>
        <fullName evidence="2">DnaJ family domain-containing protein</fullName>
    </submittedName>
</protein>
<dbReference type="RefSeq" id="WP_390194141.1">
    <property type="nucleotide sequence ID" value="NZ_JBHMEP010000004.1"/>
</dbReference>
<dbReference type="InterPro" id="IPR018961">
    <property type="entry name" value="DnaJ_homolog_subfam-C_membr-28"/>
</dbReference>
<accession>A0ABV5HPR1</accession>
<dbReference type="Proteomes" id="UP001589645">
    <property type="component" value="Unassembled WGS sequence"/>
</dbReference>
<feature type="domain" description="DnaJ homologue subfamily C member 28 conserved" evidence="1">
    <location>
        <begin position="8"/>
        <end position="74"/>
    </location>
</feature>
<evidence type="ECO:0000313" key="3">
    <source>
        <dbReference type="Proteomes" id="UP001589645"/>
    </source>
</evidence>
<dbReference type="PANTHER" id="PTHR39158:SF1">
    <property type="entry name" value="DNAJ HOMOLOG SUBFAMILY C MEMBER 28"/>
    <property type="match status" value="1"/>
</dbReference>
<evidence type="ECO:0000259" key="1">
    <source>
        <dbReference type="Pfam" id="PF09350"/>
    </source>
</evidence>
<dbReference type="Pfam" id="PF09350">
    <property type="entry name" value="DJC28_CD"/>
    <property type="match status" value="1"/>
</dbReference>
<gene>
    <name evidence="2" type="ORF">ACFFUV_14415</name>
</gene>
<dbReference type="PANTHER" id="PTHR39158">
    <property type="entry name" value="OS08G0560600 PROTEIN"/>
    <property type="match status" value="1"/>
</dbReference>
<keyword evidence="3" id="KW-1185">Reference proteome</keyword>
<evidence type="ECO:0000313" key="2">
    <source>
        <dbReference type="EMBL" id="MFB9136163.1"/>
    </source>
</evidence>
<dbReference type="InterPro" id="IPR052573">
    <property type="entry name" value="DnaJ_C_subfamily_28"/>
</dbReference>
<name>A0ABV5HPR1_9VIBR</name>
<comment type="caution">
    <text evidence="2">The sequence shown here is derived from an EMBL/GenBank/DDBJ whole genome shotgun (WGS) entry which is preliminary data.</text>
</comment>
<proteinExistence type="predicted"/>